<dbReference type="InterPro" id="IPR001119">
    <property type="entry name" value="SLH_dom"/>
</dbReference>
<accession>A0A4Y7RHU4</accession>
<comment type="caution">
    <text evidence="4">The sequence shown here is derived from an EMBL/GenBank/DDBJ whole genome shotgun (WGS) entry which is preliminary data.</text>
</comment>
<proteinExistence type="predicted"/>
<dbReference type="RefSeq" id="WP_190239996.1">
    <property type="nucleotide sequence ID" value="NZ_QFGA01000001.1"/>
</dbReference>
<feature type="domain" description="SLH" evidence="3">
    <location>
        <begin position="791"/>
        <end position="845"/>
    </location>
</feature>
<feature type="chain" id="PRO_5039365520" evidence="2">
    <location>
        <begin position="25"/>
        <end position="845"/>
    </location>
</feature>
<dbReference type="InterPro" id="IPR025883">
    <property type="entry name" value="Cadherin-like_domain"/>
</dbReference>
<evidence type="ECO:0000259" key="3">
    <source>
        <dbReference type="PROSITE" id="PS51272"/>
    </source>
</evidence>
<dbReference type="InterPro" id="IPR051465">
    <property type="entry name" value="Cell_Envelope_Struct_Comp"/>
</dbReference>
<name>A0A4Y7RHU4_9FIRM</name>
<feature type="signal peptide" evidence="2">
    <location>
        <begin position="1"/>
        <end position="24"/>
    </location>
</feature>
<protein>
    <submittedName>
        <fullName evidence="4">Cellulosome-anchoring protein</fullName>
    </submittedName>
</protein>
<keyword evidence="1" id="KW-0677">Repeat</keyword>
<dbReference type="PANTHER" id="PTHR43308:SF5">
    <property type="entry name" value="S-LAYER PROTEIN _ PEPTIDOGLYCAN ENDO-BETA-N-ACETYLGLUCOSAMINIDASE"/>
    <property type="match status" value="1"/>
</dbReference>
<dbReference type="Pfam" id="PF12733">
    <property type="entry name" value="Cadherin-like"/>
    <property type="match status" value="1"/>
</dbReference>
<reference evidence="4 5" key="1">
    <citation type="journal article" date="2018" name="Environ. Microbiol.">
        <title>Novel energy conservation strategies and behaviour of Pelotomaculum schinkii driving syntrophic propionate catabolism.</title>
        <authorList>
            <person name="Hidalgo-Ahumada C.A.P."/>
            <person name="Nobu M.K."/>
            <person name="Narihiro T."/>
            <person name="Tamaki H."/>
            <person name="Liu W.T."/>
            <person name="Kamagata Y."/>
            <person name="Stams A.J.M."/>
            <person name="Imachi H."/>
            <person name="Sousa D.Z."/>
        </authorList>
    </citation>
    <scope>NUCLEOTIDE SEQUENCE [LARGE SCALE GENOMIC DNA]</scope>
    <source>
        <strain evidence="4 5">HH</strain>
    </source>
</reference>
<keyword evidence="2" id="KW-0732">Signal</keyword>
<feature type="domain" description="SLH" evidence="3">
    <location>
        <begin position="672"/>
        <end position="735"/>
    </location>
</feature>
<dbReference type="Proteomes" id="UP000298324">
    <property type="component" value="Unassembled WGS sequence"/>
</dbReference>
<dbReference type="Pfam" id="PF00395">
    <property type="entry name" value="SLH"/>
    <property type="match status" value="3"/>
</dbReference>
<evidence type="ECO:0000256" key="1">
    <source>
        <dbReference type="ARBA" id="ARBA00022737"/>
    </source>
</evidence>
<dbReference type="AlphaFoldDB" id="A0A4Y7RHU4"/>
<gene>
    <name evidence="4" type="primary">ancA_8</name>
    <name evidence="4" type="ORF">Psch_01926</name>
</gene>
<evidence type="ECO:0000313" key="4">
    <source>
        <dbReference type="EMBL" id="TEB08363.1"/>
    </source>
</evidence>
<feature type="domain" description="SLH" evidence="3">
    <location>
        <begin position="736"/>
        <end position="790"/>
    </location>
</feature>
<dbReference type="PROSITE" id="PS51272">
    <property type="entry name" value="SLH"/>
    <property type="match status" value="3"/>
</dbReference>
<dbReference type="EMBL" id="QFGA01000001">
    <property type="protein sequence ID" value="TEB08363.1"/>
    <property type="molecule type" value="Genomic_DNA"/>
</dbReference>
<dbReference type="PANTHER" id="PTHR43308">
    <property type="entry name" value="OUTER MEMBRANE PROTEIN ALPHA-RELATED"/>
    <property type="match status" value="1"/>
</dbReference>
<dbReference type="Gene3D" id="2.60.220.30">
    <property type="match status" value="1"/>
</dbReference>
<evidence type="ECO:0000256" key="2">
    <source>
        <dbReference type="SAM" id="SignalP"/>
    </source>
</evidence>
<sequence>MRKVQLKFLSFVLASIFFLSTVITCNVPVANAAIGEDDLGDIAALIAKFQKLSTQQVQDALDIGKRIIVDSSTIPDILNSEQKQLLRNLGLTNAQIVSAYTSVMTQLNTPEKIKELQTGGIPKLVSFCNTVEASFSQELKSALVAKGLTVFEVVKTALDVAELSFNPFGDIPKAELEAIFTEDTGISAETAARYGLNWANVEALRDSLTLQEKEQLIDILVTIGNVSDNADLSELTVSSGKLDPAFAPAVTAYTVVVDSSVDRINVTPTAADAAAVIKVNGTVVASGTASGDVSLSEGSSTVITVAVTAQSETEKGYTLTVIRPKGLPAPATGGTITLEDATTPVSITVPAGVTGAKIQAASVDPATNEAIFPFVQAQVISNMQGAVQGTIAMQIPQGTVVKGPAGWDGSITLPTVKLNSSESISNGTVNAVVEIGLPDGILTFDQAVRLLIPGQAGKSVAYKRGNNAPVPITRIISADSQAAANAELGDEEDGKLDVGADLVIWTKHFTTFIVYKPTSSGGGGGGGGGGTLPGVSIVPSKGGTVELADAVKLEIPAGALKGTATVKVLLERVVTTPPAVPSGFRLLGDVYALSIDGKSNYTFNEPGVTLTFTFDPAALDPGEKPIAAYYDETAGSWVDLGGDVSDNTISVTIDHFTKFAVLAMQEEEEEEPPVVSLNDIAGHWAEDNIKQLVARDAITGYPDGSFKPDNNITRAEFATVLVKAFGLAPQSGKVFTDTGSHWAKDFIATAASYGIIKGYNDVAFGPDDLITREQMAVMIARAAQLAAVSDGTPFGDAASISDWAKDAVAAAVEAGIIQGYPDNTFKPQANATRAEAVTVIVNALK</sequence>
<evidence type="ECO:0000313" key="5">
    <source>
        <dbReference type="Proteomes" id="UP000298324"/>
    </source>
</evidence>
<organism evidence="4 5">
    <name type="scientific">Pelotomaculum schinkii</name>
    <dbReference type="NCBI Taxonomy" id="78350"/>
    <lineage>
        <taxon>Bacteria</taxon>
        <taxon>Bacillati</taxon>
        <taxon>Bacillota</taxon>
        <taxon>Clostridia</taxon>
        <taxon>Eubacteriales</taxon>
        <taxon>Desulfotomaculaceae</taxon>
        <taxon>Pelotomaculum</taxon>
    </lineage>
</organism>
<keyword evidence="5" id="KW-1185">Reference proteome</keyword>